<dbReference type="GeneID" id="108701516"/>
<evidence type="ECO:0000256" key="5">
    <source>
        <dbReference type="ARBA" id="ARBA00022723"/>
    </source>
</evidence>
<comment type="subcellular location">
    <subcellularLocation>
        <location evidence="1">Endosome membrane</location>
        <topology evidence="1">Peripheral membrane protein</topology>
        <orientation evidence="1">Cytoplasmic side</orientation>
    </subcellularLocation>
    <subcellularLocation>
        <location evidence="2">Late endosome membrane</location>
    </subcellularLocation>
    <subcellularLocation>
        <location evidence="3">Lysosome membrane</location>
        <topology evidence="3">Peripheral membrane protein</topology>
        <orientation evidence="3">Cytoplasmic side</orientation>
    </subcellularLocation>
</comment>
<keyword evidence="9" id="KW-0812">Transmembrane</keyword>
<feature type="transmembrane region" description="Helical" evidence="9">
    <location>
        <begin position="146"/>
        <end position="170"/>
    </location>
</feature>
<name>A0A8J0TNA6_XENLA</name>
<evidence type="ECO:0000256" key="7">
    <source>
        <dbReference type="ARBA" id="ARBA00023136"/>
    </source>
</evidence>
<organism evidence="11 12">
    <name type="scientific">Xenopus laevis</name>
    <name type="common">African clawed frog</name>
    <dbReference type="NCBI Taxonomy" id="8355"/>
    <lineage>
        <taxon>Eukaryota</taxon>
        <taxon>Metazoa</taxon>
        <taxon>Chordata</taxon>
        <taxon>Craniata</taxon>
        <taxon>Vertebrata</taxon>
        <taxon>Euteleostomi</taxon>
        <taxon>Amphibia</taxon>
        <taxon>Batrachia</taxon>
        <taxon>Anura</taxon>
        <taxon>Pipoidea</taxon>
        <taxon>Pipidae</taxon>
        <taxon>Xenopodinae</taxon>
        <taxon>Xenopus</taxon>
        <taxon>Xenopus</taxon>
    </lineage>
</organism>
<keyword evidence="5" id="KW-0479">Metal-binding</keyword>
<dbReference type="RefSeq" id="XP_018091774.1">
    <property type="nucleotide sequence ID" value="XM_018236285.2"/>
</dbReference>
<evidence type="ECO:0000256" key="6">
    <source>
        <dbReference type="ARBA" id="ARBA00022833"/>
    </source>
</evidence>
<dbReference type="InterPro" id="IPR037519">
    <property type="entry name" value="LITAF_fam"/>
</dbReference>
<proteinExistence type="inferred from homology"/>
<keyword evidence="6" id="KW-0862">Zinc</keyword>
<accession>A0A8J0TNA6</accession>
<dbReference type="SMART" id="SM00714">
    <property type="entry name" value="LITAF"/>
    <property type="match status" value="1"/>
</dbReference>
<dbReference type="GO" id="GO:0005634">
    <property type="term" value="C:nucleus"/>
    <property type="evidence" value="ECO:0000318"/>
    <property type="project" value="GO_Central"/>
</dbReference>
<keyword evidence="9" id="KW-1133">Transmembrane helix</keyword>
<dbReference type="OrthoDB" id="4713066at2759"/>
<evidence type="ECO:0000256" key="4">
    <source>
        <dbReference type="ARBA" id="ARBA00005975"/>
    </source>
</evidence>
<sequence>MSAPYPQAYNAPPPSYTQHVPQMQPVPSYIQPVPQPAPPYSQPVQQQQPGVAFMPQSNIPPQAPENPRPTDGHNQNINITIGQPPAPVAPVAVQPLQSAPVIVAQPLEVGAVRPIIGSSFQDTPAAATCPSCNQKVISRLQYTVGLFSWVIFGILIFFGCWLGCCIIPFVMNRCKDVDHYCPSCNFHLHRYERL</sequence>
<evidence type="ECO:0000256" key="3">
    <source>
        <dbReference type="ARBA" id="ARBA00004630"/>
    </source>
</evidence>
<dbReference type="Pfam" id="PF10601">
    <property type="entry name" value="zf-LITAF-like"/>
    <property type="match status" value="1"/>
</dbReference>
<dbReference type="AlphaFoldDB" id="A0A8J0TNA6"/>
<comment type="similarity">
    <text evidence="4">Belongs to the CDIP1/LITAF family.</text>
</comment>
<evidence type="ECO:0000256" key="2">
    <source>
        <dbReference type="ARBA" id="ARBA00004414"/>
    </source>
</evidence>
<gene>
    <name evidence="12" type="primary">LOC108701516</name>
</gene>
<evidence type="ECO:0000313" key="12">
    <source>
        <dbReference type="RefSeq" id="XP_018091774.1"/>
    </source>
</evidence>
<dbReference type="GO" id="GO:0008270">
    <property type="term" value="F:zinc ion binding"/>
    <property type="evidence" value="ECO:0000318"/>
    <property type="project" value="GO_Central"/>
</dbReference>
<keyword evidence="11" id="KW-1185">Reference proteome</keyword>
<dbReference type="GO" id="GO:0098560">
    <property type="term" value="C:cytoplasmic side of late endosome membrane"/>
    <property type="evidence" value="ECO:0000318"/>
    <property type="project" value="GO_Central"/>
</dbReference>
<protein>
    <submittedName>
        <fullName evidence="12">Lipopolysaccharide-induced tumor necrosis factor-alpha factor homolog isoform X1</fullName>
    </submittedName>
</protein>
<dbReference type="PANTHER" id="PTHR23292:SF49">
    <property type="entry name" value="LIPOPOLYSACCHARIDE-INDUCED TUMOR NECROSIS FACTOR-ALPHA FACTOR HOMOLOG"/>
    <property type="match status" value="1"/>
</dbReference>
<evidence type="ECO:0000256" key="1">
    <source>
        <dbReference type="ARBA" id="ARBA00004125"/>
    </source>
</evidence>
<keyword evidence="7 9" id="KW-0472">Membrane</keyword>
<evidence type="ECO:0000259" key="10">
    <source>
        <dbReference type="PROSITE" id="PS51837"/>
    </source>
</evidence>
<dbReference type="GO" id="GO:0098574">
    <property type="term" value="C:cytoplasmic side of lysosomal membrane"/>
    <property type="evidence" value="ECO:0000318"/>
    <property type="project" value="GO_Central"/>
</dbReference>
<dbReference type="Proteomes" id="UP000186698">
    <property type="component" value="Chromosome 9_10L"/>
</dbReference>
<dbReference type="PROSITE" id="PS51837">
    <property type="entry name" value="LITAF"/>
    <property type="match status" value="1"/>
</dbReference>
<evidence type="ECO:0000313" key="11">
    <source>
        <dbReference type="Proteomes" id="UP000186698"/>
    </source>
</evidence>
<dbReference type="InterPro" id="IPR006629">
    <property type="entry name" value="LITAF"/>
</dbReference>
<feature type="region of interest" description="Disordered" evidence="8">
    <location>
        <begin position="1"/>
        <end position="77"/>
    </location>
</feature>
<feature type="compositionally biased region" description="Low complexity" evidence="8">
    <location>
        <begin position="1"/>
        <end position="10"/>
    </location>
</feature>
<dbReference type="PANTHER" id="PTHR23292">
    <property type="entry name" value="LIPOPOLYSACCHARIDE-INDUCED TUMOR NECROSIS FACTOR-ALPHA FACTOR"/>
    <property type="match status" value="1"/>
</dbReference>
<evidence type="ECO:0000256" key="8">
    <source>
        <dbReference type="SAM" id="MobiDB-lite"/>
    </source>
</evidence>
<evidence type="ECO:0000256" key="9">
    <source>
        <dbReference type="SAM" id="Phobius"/>
    </source>
</evidence>
<feature type="domain" description="LITAF" evidence="10">
    <location>
        <begin position="107"/>
        <end position="193"/>
    </location>
</feature>
<reference evidence="12" key="1">
    <citation type="submission" date="2025-08" db="UniProtKB">
        <authorList>
            <consortium name="RefSeq"/>
        </authorList>
    </citation>
    <scope>IDENTIFICATION</scope>
    <source>
        <strain evidence="12">J_2021</strain>
        <tissue evidence="12">Erythrocytes</tissue>
    </source>
</reference>
<dbReference type="KEGG" id="xla:108701516"/>